<feature type="compositionally biased region" description="Basic residues" evidence="1">
    <location>
        <begin position="552"/>
        <end position="565"/>
    </location>
</feature>
<feature type="region of interest" description="Disordered" evidence="1">
    <location>
        <begin position="545"/>
        <end position="565"/>
    </location>
</feature>
<sequence>MGTPVGPSNVRSNPPSPQDVNGAPCARFVLRERRQLPVIDCTSDVRHVLWPSPRQQDVYKSFLRSTKKACNLTYTVGQLCAASYWAVDPSVGSYVAIAAAVCLVGPNLVTASVLRYDIARLLLQTYEFWYVVSLTAISMGLFVAEMRDLRALGSIMTTVGVTMGLLTDASYRLVNRMVLWSMLSSVSTMSFAVAELLRLVPDASPIALVTRAHWRISSNELIANSFLTIAMILFRNGLRRHLYTSTTTDRVRCVALRTRVRFESLNGPTAESLTVPHYTPTASPLYLVPLAATPIDGSNVLCRCLLRSPSQGSAVARTALFLVRALALVLSVIVIPLHVPRGEFSWLASVTLAATAVAVVPSLLLLNRQVLRLLLTSFDVVFLLAQLLSAHIVLAYEFEWDTRCLPVLSSGLWALWIVLSDALTPLTKAQLAVGRRLLAAAIVLVVVSQSLFMERLLHRGSAISDRTLVTLTLSSRRRVAVRSIPFLFSRFLTLSLWWLRLLWRLYESSDSDDDLLLLQGAVEYEDPALLYYRRRRQRAAVQSASVLPTPRWRSRGPRHHKQQHQ</sequence>
<feature type="transmembrane region" description="Helical" evidence="2">
    <location>
        <begin position="126"/>
        <end position="143"/>
    </location>
</feature>
<name>A0AAD5MDT7_PYTIN</name>
<comment type="caution">
    <text evidence="3">The sequence shown here is derived from an EMBL/GenBank/DDBJ whole genome shotgun (WGS) entry which is preliminary data.</text>
</comment>
<evidence type="ECO:0000256" key="2">
    <source>
        <dbReference type="SAM" id="Phobius"/>
    </source>
</evidence>
<protein>
    <recommendedName>
        <fullName evidence="5">Transmembrane protein</fullName>
    </recommendedName>
</protein>
<dbReference type="AlphaFoldDB" id="A0AAD5MDT7"/>
<feature type="transmembrane region" description="Helical" evidence="2">
    <location>
        <begin position="373"/>
        <end position="393"/>
    </location>
</feature>
<keyword evidence="2" id="KW-1133">Transmembrane helix</keyword>
<feature type="transmembrane region" description="Helical" evidence="2">
    <location>
        <begin position="315"/>
        <end position="338"/>
    </location>
</feature>
<feature type="transmembrane region" description="Helical" evidence="2">
    <location>
        <begin position="436"/>
        <end position="453"/>
    </location>
</feature>
<proteinExistence type="predicted"/>
<evidence type="ECO:0000313" key="3">
    <source>
        <dbReference type="EMBL" id="KAJ0404105.1"/>
    </source>
</evidence>
<feature type="transmembrane region" description="Helical" evidence="2">
    <location>
        <begin position="405"/>
        <end position="424"/>
    </location>
</feature>
<feature type="transmembrane region" description="Helical" evidence="2">
    <location>
        <begin position="221"/>
        <end position="238"/>
    </location>
</feature>
<gene>
    <name evidence="3" type="ORF">P43SY_000889</name>
</gene>
<feature type="transmembrane region" description="Helical" evidence="2">
    <location>
        <begin position="149"/>
        <end position="166"/>
    </location>
</feature>
<evidence type="ECO:0000313" key="4">
    <source>
        <dbReference type="Proteomes" id="UP001209570"/>
    </source>
</evidence>
<evidence type="ECO:0000256" key="1">
    <source>
        <dbReference type="SAM" id="MobiDB-lite"/>
    </source>
</evidence>
<keyword evidence="2" id="KW-0812">Transmembrane</keyword>
<feature type="region of interest" description="Disordered" evidence="1">
    <location>
        <begin position="1"/>
        <end position="21"/>
    </location>
</feature>
<keyword evidence="2" id="KW-0472">Membrane</keyword>
<evidence type="ECO:0008006" key="5">
    <source>
        <dbReference type="Google" id="ProtNLM"/>
    </source>
</evidence>
<keyword evidence="4" id="KW-1185">Reference proteome</keyword>
<feature type="transmembrane region" description="Helical" evidence="2">
    <location>
        <begin position="344"/>
        <end position="366"/>
    </location>
</feature>
<organism evidence="3 4">
    <name type="scientific">Pythium insidiosum</name>
    <name type="common">Pythiosis disease agent</name>
    <dbReference type="NCBI Taxonomy" id="114742"/>
    <lineage>
        <taxon>Eukaryota</taxon>
        <taxon>Sar</taxon>
        <taxon>Stramenopiles</taxon>
        <taxon>Oomycota</taxon>
        <taxon>Peronosporomycetes</taxon>
        <taxon>Pythiales</taxon>
        <taxon>Pythiaceae</taxon>
        <taxon>Pythium</taxon>
    </lineage>
</organism>
<dbReference type="Proteomes" id="UP001209570">
    <property type="component" value="Unassembled WGS sequence"/>
</dbReference>
<feature type="transmembrane region" description="Helical" evidence="2">
    <location>
        <begin position="178"/>
        <end position="201"/>
    </location>
</feature>
<accession>A0AAD5MDT7</accession>
<reference evidence="3" key="1">
    <citation type="submission" date="2021-12" db="EMBL/GenBank/DDBJ databases">
        <title>Prjna785345.</title>
        <authorList>
            <person name="Rujirawat T."/>
            <person name="Krajaejun T."/>
        </authorList>
    </citation>
    <scope>NUCLEOTIDE SEQUENCE</scope>
    <source>
        <strain evidence="3">Pi057C3</strain>
    </source>
</reference>
<feature type="transmembrane region" description="Helical" evidence="2">
    <location>
        <begin position="93"/>
        <end position="114"/>
    </location>
</feature>
<dbReference type="EMBL" id="JAKCXM010000069">
    <property type="protein sequence ID" value="KAJ0404105.1"/>
    <property type="molecule type" value="Genomic_DNA"/>
</dbReference>